<feature type="compositionally biased region" description="Polar residues" evidence="1">
    <location>
        <begin position="471"/>
        <end position="481"/>
    </location>
</feature>
<dbReference type="InterPro" id="IPR027550">
    <property type="entry name" value="MSEP-CTERM"/>
</dbReference>
<comment type="caution">
    <text evidence="4">The sequence shown here is derived from an EMBL/GenBank/DDBJ whole genome shotgun (WGS) entry which is preliminary data.</text>
</comment>
<dbReference type="RefSeq" id="WP_191005737.1">
    <property type="nucleotide sequence ID" value="NZ_JACXAD010000014.1"/>
</dbReference>
<reference evidence="4" key="1">
    <citation type="submission" date="2020-09" db="EMBL/GenBank/DDBJ databases">
        <authorList>
            <person name="Kim M.K."/>
        </authorList>
    </citation>
    <scope>NUCLEOTIDE SEQUENCE</scope>
    <source>
        <strain evidence="4">BT664</strain>
    </source>
</reference>
<feature type="transmembrane region" description="Helical" evidence="2">
    <location>
        <begin position="317"/>
        <end position="340"/>
    </location>
</feature>
<feature type="region of interest" description="Disordered" evidence="1">
    <location>
        <begin position="470"/>
        <end position="494"/>
    </location>
</feature>
<evidence type="ECO:0000313" key="5">
    <source>
        <dbReference type="Proteomes" id="UP000612233"/>
    </source>
</evidence>
<evidence type="ECO:0000259" key="3">
    <source>
        <dbReference type="PROSITE" id="PS51468"/>
    </source>
</evidence>
<feature type="transmembrane region" description="Helical" evidence="2">
    <location>
        <begin position="224"/>
        <end position="246"/>
    </location>
</feature>
<dbReference type="Proteomes" id="UP000612233">
    <property type="component" value="Unassembled WGS sequence"/>
</dbReference>
<dbReference type="NCBIfam" id="TIGR04286">
    <property type="entry name" value="MSEP-CTERM"/>
    <property type="match status" value="1"/>
</dbReference>
<feature type="transmembrane region" description="Helical" evidence="2">
    <location>
        <begin position="291"/>
        <end position="311"/>
    </location>
</feature>
<feature type="transmembrane region" description="Helical" evidence="2">
    <location>
        <begin position="76"/>
        <end position="96"/>
    </location>
</feature>
<evidence type="ECO:0000256" key="2">
    <source>
        <dbReference type="SAM" id="Phobius"/>
    </source>
</evidence>
<accession>A0A927BEJ5</accession>
<keyword evidence="2" id="KW-1133">Transmembrane helix</keyword>
<keyword evidence="2" id="KW-0812">Transmembrane</keyword>
<evidence type="ECO:0000256" key="1">
    <source>
        <dbReference type="SAM" id="MobiDB-lite"/>
    </source>
</evidence>
<dbReference type="EMBL" id="JACXAD010000014">
    <property type="protein sequence ID" value="MBD2768931.1"/>
    <property type="molecule type" value="Genomic_DNA"/>
</dbReference>
<gene>
    <name evidence="4" type="ORF">IC235_13635</name>
</gene>
<keyword evidence="2" id="KW-0472">Membrane</keyword>
<dbReference type="AlphaFoldDB" id="A0A927BEJ5"/>
<keyword evidence="5" id="KW-1185">Reference proteome</keyword>
<feature type="transmembrane region" description="Helical" evidence="2">
    <location>
        <begin position="148"/>
        <end position="169"/>
    </location>
</feature>
<dbReference type="Pfam" id="PF08487">
    <property type="entry name" value="VIT"/>
    <property type="match status" value="1"/>
</dbReference>
<feature type="transmembrane region" description="Helical" evidence="2">
    <location>
        <begin position="43"/>
        <end position="64"/>
    </location>
</feature>
<feature type="transmembrane region" description="Helical" evidence="2">
    <location>
        <begin position="266"/>
        <end position="284"/>
    </location>
</feature>
<protein>
    <submittedName>
        <fullName evidence="4">MSEP-CTERM sorting domain-containing protein</fullName>
    </submittedName>
</protein>
<proteinExistence type="predicted"/>
<name>A0A927BEJ5_9BACT</name>
<evidence type="ECO:0000313" key="4">
    <source>
        <dbReference type="EMBL" id="MBD2768931.1"/>
    </source>
</evidence>
<organism evidence="4 5">
    <name type="scientific">Hymenobacter montanus</name>
    <dbReference type="NCBI Taxonomy" id="2771359"/>
    <lineage>
        <taxon>Bacteria</taxon>
        <taxon>Pseudomonadati</taxon>
        <taxon>Bacteroidota</taxon>
        <taxon>Cytophagia</taxon>
        <taxon>Cytophagales</taxon>
        <taxon>Hymenobacteraceae</taxon>
        <taxon>Hymenobacter</taxon>
    </lineage>
</organism>
<dbReference type="PROSITE" id="PS51468">
    <property type="entry name" value="VIT"/>
    <property type="match status" value="1"/>
</dbReference>
<feature type="transmembrane region" description="Helical" evidence="2">
    <location>
        <begin position="189"/>
        <end position="212"/>
    </location>
</feature>
<feature type="domain" description="VIT" evidence="3">
    <location>
        <begin position="480"/>
        <end position="609"/>
    </location>
</feature>
<dbReference type="InterPro" id="IPR013694">
    <property type="entry name" value="VIT"/>
</dbReference>
<feature type="transmembrane region" description="Helical" evidence="2">
    <location>
        <begin position="360"/>
        <end position="381"/>
    </location>
</feature>
<sequence>MRTLLNPKWLWLLNTLPLLVLLTLLRATYDVIHTLLPAESQHLWQWFGGVLVLLGGLHAGYATWQWRRRATLSGGYAVVALVAYTAFLYIYCYHLSGLIPFDLPRWMVAGDLPLYVGTFLMPTLAHAVAVLVLRLTPEDKERSPLPSFGAALAVPVAWYVFAQLVLPLWQVLGLDRVGGGLKKLGLHGVVVMIIAGTLIFLLFLARGVYILASRRAGRWGQYQWAWKVLITGLLPLLGLAINNGQARDYLSLGVGTDNFFGDFDGPWWYGLAVLNAGLLCVPTPTKPRVRLALYLGRGITLSYTFYFFLVFLPLLPLSVVAVIAIGVGFLLLTPLALFIVHVRELAQDYAMLRGFFSGRVLALGLAEAAAVLPLGITLHYYHHRMVLHEALDYVYAPDYARSYRPIDAEVLGNTLQVIDQYKTSVFRPRPSFTGARVPYLSAYFNWLVLDNLTLSEEKITTLKRVFWGSEPSGSASGTPVSRSDEETPTARPTLTQLAARSHYDARQRAWVSWLDLTITNSHGSGSREYATTFGLPAGCFISDYYLDINGRREPGILAEKRAAAWVYSQIRNESRDPGLLQYVSGNRVALRMFPIAAGEIRFTGIQLLHKEPLRFRIDDHTVALGHAATPPPAASTPAVPEPTSAVPPVPGVAYVTAAEKATLPVVRRQPYYHFLVDMSAGKARYQARYQCQIDALVARQHLSGDDVRVSLVGTYVTTLPAASRDVNYPAAGRYEGGFYLDRAIRQILVQAAEQPQNRYPLIVVVSADFNQAILPDNFADLRHAYPESDTFYELLEDGQLVPHSLDTESISRTGPALTKPTAAAPVVAWPDAQRPAAYLPANGQPDFVLATSHLDVPEAAIRQRDWQSGLLLQGLWRARLHHPATTAPAEVSLIQHSFRSGILTPLTAYLSLENEAQKAALRRKQEQMLNGHRALDAGEEAQRMSEPGEWLLLLAGAILSFRWLRQRKARLARSAS</sequence>
<feature type="transmembrane region" description="Helical" evidence="2">
    <location>
        <begin position="116"/>
        <end position="136"/>
    </location>
</feature>